<organism evidence="2 3">
    <name type="scientific">Chiloscyllium punctatum</name>
    <name type="common">Brownbanded bambooshark</name>
    <name type="synonym">Hemiscyllium punctatum</name>
    <dbReference type="NCBI Taxonomy" id="137246"/>
    <lineage>
        <taxon>Eukaryota</taxon>
        <taxon>Metazoa</taxon>
        <taxon>Chordata</taxon>
        <taxon>Craniata</taxon>
        <taxon>Vertebrata</taxon>
        <taxon>Chondrichthyes</taxon>
        <taxon>Elasmobranchii</taxon>
        <taxon>Galeomorphii</taxon>
        <taxon>Galeoidea</taxon>
        <taxon>Orectolobiformes</taxon>
        <taxon>Hemiscylliidae</taxon>
        <taxon>Chiloscyllium</taxon>
    </lineage>
</organism>
<dbReference type="AlphaFoldDB" id="A0A401SVK2"/>
<proteinExistence type="inferred from homology"/>
<keyword evidence="3" id="KW-1185">Reference proteome</keyword>
<dbReference type="EMBL" id="BEZZ01000599">
    <property type="protein sequence ID" value="GCC34437.1"/>
    <property type="molecule type" value="Genomic_DNA"/>
</dbReference>
<dbReference type="Proteomes" id="UP000287033">
    <property type="component" value="Unassembled WGS sequence"/>
</dbReference>
<comment type="similarity">
    <text evidence="1">Belongs to the ependymin family.</text>
</comment>
<dbReference type="GO" id="GO:0007160">
    <property type="term" value="P:cell-matrix adhesion"/>
    <property type="evidence" value="ECO:0007669"/>
    <property type="project" value="InterPro"/>
</dbReference>
<reference evidence="2 3" key="1">
    <citation type="journal article" date="2018" name="Nat. Ecol. Evol.">
        <title>Shark genomes provide insights into elasmobranch evolution and the origin of vertebrates.</title>
        <authorList>
            <person name="Hara Y"/>
            <person name="Yamaguchi K"/>
            <person name="Onimaru K"/>
            <person name="Kadota M"/>
            <person name="Koyanagi M"/>
            <person name="Keeley SD"/>
            <person name="Tatsumi K"/>
            <person name="Tanaka K"/>
            <person name="Motone F"/>
            <person name="Kageyama Y"/>
            <person name="Nozu R"/>
            <person name="Adachi N"/>
            <person name="Nishimura O"/>
            <person name="Nakagawa R"/>
            <person name="Tanegashima C"/>
            <person name="Kiyatake I"/>
            <person name="Matsumoto R"/>
            <person name="Murakumo K"/>
            <person name="Nishida K"/>
            <person name="Terakita A"/>
            <person name="Kuratani S"/>
            <person name="Sato K"/>
            <person name="Hyodo S Kuraku.S."/>
        </authorList>
    </citation>
    <scope>NUCLEOTIDE SEQUENCE [LARGE SCALE GENOMIC DNA]</scope>
</reference>
<dbReference type="GO" id="GO:0005509">
    <property type="term" value="F:calcium ion binding"/>
    <property type="evidence" value="ECO:0007669"/>
    <property type="project" value="InterPro"/>
</dbReference>
<accession>A0A401SVK2</accession>
<dbReference type="Pfam" id="PF00811">
    <property type="entry name" value="Ependymin"/>
    <property type="match status" value="1"/>
</dbReference>
<dbReference type="OrthoDB" id="9942506at2759"/>
<evidence type="ECO:0000256" key="1">
    <source>
        <dbReference type="ARBA" id="ARBA00010771"/>
    </source>
</evidence>
<gene>
    <name evidence="2" type="ORF">chiPu_0012910</name>
</gene>
<protein>
    <submittedName>
        <fullName evidence="2">Uncharacterized protein</fullName>
    </submittedName>
</protein>
<dbReference type="InterPro" id="IPR001299">
    <property type="entry name" value="Ependymin"/>
</dbReference>
<comment type="caution">
    <text evidence="2">The sequence shown here is derived from an EMBL/GenBank/DDBJ whole genome shotgun (WGS) entry which is preliminary data.</text>
</comment>
<dbReference type="GO" id="GO:0005576">
    <property type="term" value="C:extracellular region"/>
    <property type="evidence" value="ECO:0007669"/>
    <property type="project" value="InterPro"/>
</dbReference>
<sequence>MMSSVRYQFYPESRKCVKSALRTPFQHIAVPSNATLIIQTYVGGSSDPQEGVLANIWNVETGDGVPYILTFTAYGCLPLSINYYCKEKGWIVES</sequence>
<evidence type="ECO:0000313" key="3">
    <source>
        <dbReference type="Proteomes" id="UP000287033"/>
    </source>
</evidence>
<name>A0A401SVK2_CHIPU</name>
<evidence type="ECO:0000313" key="2">
    <source>
        <dbReference type="EMBL" id="GCC34437.1"/>
    </source>
</evidence>